<comment type="similarity">
    <text evidence="2">Belongs to the UPF0718 family.</text>
</comment>
<sequence>MAILENLADISLEAAPWLLLGFLCAGLIKAWLPADLINRWLGGDGIWPVTKAALIGAPLPLCSCGVLPAATSLRRNGASRSSTVSFLIATPETGVDSLALSYALLGPVMALIRPVAAIGSAIFTGLLTLVFGAERARAQVPADGDMLAVFEESCGDNQCSDKRCTTPPVTRQGLISRTLDGLRYGLVDMVDDLVLWLAFGLLLAALMQTFAPPMVLADWGSGLPAMLLMLLVGIPTYICATASTPIAAALLIAGVSPGTVLVFLLAGPATNIATMGVIHQEMGTKVLIAYLTGIAVSSVGFGLLTDALLQAYGIDVHAQVSAAPDWLPAWLVYSAATVLLLAAVVSLAKRLQQRLPSAARENHSH</sequence>
<dbReference type="InterPro" id="IPR005524">
    <property type="entry name" value="DUF318"/>
</dbReference>
<evidence type="ECO:0000256" key="5">
    <source>
        <dbReference type="ARBA" id="ARBA00022989"/>
    </source>
</evidence>
<keyword evidence="9" id="KW-1185">Reference proteome</keyword>
<dbReference type="InterPro" id="IPR052923">
    <property type="entry name" value="UPF0718"/>
</dbReference>
<feature type="transmembrane region" description="Helical" evidence="7">
    <location>
        <begin position="246"/>
        <end position="266"/>
    </location>
</feature>
<dbReference type="Pfam" id="PF03773">
    <property type="entry name" value="ArsP_1"/>
    <property type="match status" value="1"/>
</dbReference>
<gene>
    <name evidence="8" type="ORF">Tel_10215</name>
</gene>
<dbReference type="KEGG" id="tee:Tel_10215"/>
<dbReference type="GO" id="GO:0005886">
    <property type="term" value="C:plasma membrane"/>
    <property type="evidence" value="ECO:0007669"/>
    <property type="project" value="UniProtKB-SubCell"/>
</dbReference>
<keyword evidence="5 7" id="KW-1133">Transmembrane helix</keyword>
<evidence type="ECO:0000256" key="6">
    <source>
        <dbReference type="ARBA" id="ARBA00023136"/>
    </source>
</evidence>
<evidence type="ECO:0000256" key="4">
    <source>
        <dbReference type="ARBA" id="ARBA00022692"/>
    </source>
</evidence>
<organism evidence="8 9">
    <name type="scientific">Candidatus Tenderia electrophaga</name>
    <dbReference type="NCBI Taxonomy" id="1748243"/>
    <lineage>
        <taxon>Bacteria</taxon>
        <taxon>Pseudomonadati</taxon>
        <taxon>Pseudomonadota</taxon>
        <taxon>Gammaproteobacteria</taxon>
        <taxon>Candidatus Tenderiales</taxon>
        <taxon>Candidatus Tenderiaceae</taxon>
        <taxon>Candidatus Tenderia</taxon>
    </lineage>
</organism>
<dbReference type="NCBIfam" id="NF033936">
    <property type="entry name" value="CuZnOut_SO0444"/>
    <property type="match status" value="1"/>
</dbReference>
<keyword evidence="4 7" id="KW-0812">Transmembrane</keyword>
<protein>
    <submittedName>
        <fullName evidence="8">Permease</fullName>
    </submittedName>
</protein>
<keyword evidence="6 7" id="KW-0472">Membrane</keyword>
<feature type="transmembrane region" description="Helical" evidence="7">
    <location>
        <begin position="287"/>
        <end position="309"/>
    </location>
</feature>
<comment type="subcellular location">
    <subcellularLocation>
        <location evidence="1">Cell membrane</location>
        <topology evidence="1">Multi-pass membrane protein</topology>
    </subcellularLocation>
</comment>
<evidence type="ECO:0000256" key="3">
    <source>
        <dbReference type="ARBA" id="ARBA00022475"/>
    </source>
</evidence>
<dbReference type="EMBL" id="CP013099">
    <property type="protein sequence ID" value="ALP54825.1"/>
    <property type="molecule type" value="Genomic_DNA"/>
</dbReference>
<evidence type="ECO:0000313" key="8">
    <source>
        <dbReference type="EMBL" id="ALP54825.1"/>
    </source>
</evidence>
<feature type="transmembrane region" description="Helical" evidence="7">
    <location>
        <begin position="193"/>
        <end position="211"/>
    </location>
</feature>
<evidence type="ECO:0000313" key="9">
    <source>
        <dbReference type="Proteomes" id="UP000055136"/>
    </source>
</evidence>
<feature type="transmembrane region" description="Helical" evidence="7">
    <location>
        <begin position="329"/>
        <end position="348"/>
    </location>
</feature>
<evidence type="ECO:0000256" key="7">
    <source>
        <dbReference type="SAM" id="Phobius"/>
    </source>
</evidence>
<dbReference type="AlphaFoldDB" id="A0A0S2TI15"/>
<accession>A0A0S2TI15</accession>
<evidence type="ECO:0000256" key="2">
    <source>
        <dbReference type="ARBA" id="ARBA00006386"/>
    </source>
</evidence>
<keyword evidence="3" id="KW-1003">Cell membrane</keyword>
<proteinExistence type="inferred from homology"/>
<dbReference type="PANTHER" id="PTHR34184:SF4">
    <property type="entry name" value="UPF0718 PROTEIN YCGR"/>
    <property type="match status" value="1"/>
</dbReference>
<dbReference type="STRING" id="1748243.Tel_10215"/>
<name>A0A0S2TI15_9GAMM</name>
<evidence type="ECO:0000256" key="1">
    <source>
        <dbReference type="ARBA" id="ARBA00004651"/>
    </source>
</evidence>
<dbReference type="Proteomes" id="UP000055136">
    <property type="component" value="Chromosome"/>
</dbReference>
<dbReference type="PANTHER" id="PTHR34184">
    <property type="entry name" value="UPF0718 PROTEIN YCGR"/>
    <property type="match status" value="1"/>
</dbReference>
<feature type="transmembrane region" description="Helical" evidence="7">
    <location>
        <begin position="110"/>
        <end position="131"/>
    </location>
</feature>
<reference evidence="8" key="1">
    <citation type="submission" date="2015-10" db="EMBL/GenBank/DDBJ databases">
        <title>Description of Candidatus Tenderia electrophaga gen. nov, sp. nov., an Uncultivated Electroautotroph from a Biocathode Enrichment.</title>
        <authorList>
            <person name="Eddie B.J."/>
            <person name="Malanoski A.P."/>
            <person name="Wang Z."/>
            <person name="Hall R.J."/>
            <person name="Oh S.D."/>
            <person name="Heiner C."/>
            <person name="Lin B."/>
            <person name="Strycharz-Glaven S.M."/>
        </authorList>
    </citation>
    <scope>NUCLEOTIDE SEQUENCE [LARGE SCALE GENOMIC DNA]</scope>
    <source>
        <strain evidence="8">NRL1</strain>
    </source>
</reference>
<feature type="transmembrane region" description="Helical" evidence="7">
    <location>
        <begin position="14"/>
        <end position="32"/>
    </location>
</feature>